<dbReference type="Pfam" id="PF13041">
    <property type="entry name" value="PPR_2"/>
    <property type="match status" value="3"/>
</dbReference>
<feature type="repeat" description="PPR" evidence="3">
    <location>
        <begin position="247"/>
        <end position="281"/>
    </location>
</feature>
<feature type="compositionally biased region" description="Acidic residues" evidence="4">
    <location>
        <begin position="529"/>
        <end position="551"/>
    </location>
</feature>
<dbReference type="NCBIfam" id="TIGR00756">
    <property type="entry name" value="PPR"/>
    <property type="match status" value="8"/>
</dbReference>
<evidence type="ECO:0008006" key="6">
    <source>
        <dbReference type="Google" id="ProtNLM"/>
    </source>
</evidence>
<dbReference type="Pfam" id="PF13812">
    <property type="entry name" value="PPR_3"/>
    <property type="match status" value="2"/>
</dbReference>
<dbReference type="InterPro" id="IPR051114">
    <property type="entry name" value="Mito_RNA_Proc_CCM1"/>
</dbReference>
<dbReference type="PANTHER" id="PTHR47934:SF4">
    <property type="entry name" value="OS08G0191900 PROTEIN"/>
    <property type="match status" value="1"/>
</dbReference>
<evidence type="ECO:0000256" key="4">
    <source>
        <dbReference type="SAM" id="MobiDB-lite"/>
    </source>
</evidence>
<feature type="repeat" description="PPR" evidence="3">
    <location>
        <begin position="384"/>
        <end position="418"/>
    </location>
</feature>
<feature type="repeat" description="PPR" evidence="3">
    <location>
        <begin position="419"/>
        <end position="453"/>
    </location>
</feature>
<dbReference type="EMBL" id="GISG01171548">
    <property type="protein sequence ID" value="MBA4651771.1"/>
    <property type="molecule type" value="Transcribed_RNA"/>
</dbReference>
<dbReference type="InterPro" id="IPR011990">
    <property type="entry name" value="TPR-like_helical_dom_sf"/>
</dbReference>
<feature type="compositionally biased region" description="Basic and acidic residues" evidence="4">
    <location>
        <begin position="504"/>
        <end position="513"/>
    </location>
</feature>
<feature type="region of interest" description="Disordered" evidence="4">
    <location>
        <begin position="504"/>
        <end position="570"/>
    </location>
</feature>
<feature type="repeat" description="PPR" evidence="3">
    <location>
        <begin position="174"/>
        <end position="208"/>
    </location>
</feature>
<dbReference type="InterPro" id="IPR002885">
    <property type="entry name" value="PPR_rpt"/>
</dbReference>
<comment type="similarity">
    <text evidence="1">Belongs to the PPR family. P subfamily.</text>
</comment>
<dbReference type="Gene3D" id="1.25.40.10">
    <property type="entry name" value="Tetratricopeptide repeat domain"/>
    <property type="match status" value="4"/>
</dbReference>
<dbReference type="GO" id="GO:0009507">
    <property type="term" value="C:chloroplast"/>
    <property type="evidence" value="ECO:0007669"/>
    <property type="project" value="TreeGrafter"/>
</dbReference>
<dbReference type="GO" id="GO:0006396">
    <property type="term" value="P:RNA processing"/>
    <property type="evidence" value="ECO:0007669"/>
    <property type="project" value="TreeGrafter"/>
</dbReference>
<dbReference type="AlphaFoldDB" id="A0A7C8ZVW1"/>
<proteinExistence type="inferred from homology"/>
<evidence type="ECO:0000256" key="2">
    <source>
        <dbReference type="ARBA" id="ARBA00022737"/>
    </source>
</evidence>
<dbReference type="SUPFAM" id="SSF81901">
    <property type="entry name" value="HCP-like"/>
    <property type="match status" value="2"/>
</dbReference>
<reference evidence="5" key="1">
    <citation type="journal article" date="2013" name="J. Plant Res.">
        <title>Effect of fungi and light on seed germination of three Opuntia species from semiarid lands of central Mexico.</title>
        <authorList>
            <person name="Delgado-Sanchez P."/>
            <person name="Jimenez-Bremont J.F."/>
            <person name="Guerrero-Gonzalez Mde L."/>
            <person name="Flores J."/>
        </authorList>
    </citation>
    <scope>NUCLEOTIDE SEQUENCE</scope>
    <source>
        <tissue evidence="5">Cladode</tissue>
    </source>
</reference>
<organism evidence="5">
    <name type="scientific">Opuntia streptacantha</name>
    <name type="common">Prickly pear cactus</name>
    <name type="synonym">Opuntia cardona</name>
    <dbReference type="NCBI Taxonomy" id="393608"/>
    <lineage>
        <taxon>Eukaryota</taxon>
        <taxon>Viridiplantae</taxon>
        <taxon>Streptophyta</taxon>
        <taxon>Embryophyta</taxon>
        <taxon>Tracheophyta</taxon>
        <taxon>Spermatophyta</taxon>
        <taxon>Magnoliopsida</taxon>
        <taxon>eudicotyledons</taxon>
        <taxon>Gunneridae</taxon>
        <taxon>Pentapetalae</taxon>
        <taxon>Caryophyllales</taxon>
        <taxon>Cactineae</taxon>
        <taxon>Cactaceae</taxon>
        <taxon>Opuntioideae</taxon>
        <taxon>Opuntia</taxon>
    </lineage>
</organism>
<reference evidence="5" key="2">
    <citation type="submission" date="2020-07" db="EMBL/GenBank/DDBJ databases">
        <authorList>
            <person name="Vera ALvarez R."/>
            <person name="Arias-Moreno D.M."/>
            <person name="Jimenez-Jacinto V."/>
            <person name="Jimenez-Bremont J.F."/>
            <person name="Swaminathan K."/>
            <person name="Moose S.P."/>
            <person name="Guerrero-Gonzalez M.L."/>
            <person name="Marino-Ramirez L."/>
            <person name="Landsman D."/>
            <person name="Rodriguez-Kessler M."/>
            <person name="Delgado-Sanchez P."/>
        </authorList>
    </citation>
    <scope>NUCLEOTIDE SEQUENCE</scope>
    <source>
        <tissue evidence="5">Cladode</tissue>
    </source>
</reference>
<feature type="repeat" description="PPR" evidence="3">
    <location>
        <begin position="139"/>
        <end position="173"/>
    </location>
</feature>
<feature type="repeat" description="PPR" evidence="3">
    <location>
        <begin position="454"/>
        <end position="488"/>
    </location>
</feature>
<evidence type="ECO:0000313" key="5">
    <source>
        <dbReference type="EMBL" id="MBA4651771.1"/>
    </source>
</evidence>
<feature type="repeat" description="PPR" evidence="3">
    <location>
        <begin position="209"/>
        <end position="243"/>
    </location>
</feature>
<name>A0A7C8ZVW1_OPUST</name>
<keyword evidence="2" id="KW-0677">Repeat</keyword>
<sequence length="570" mass="65447">MPHALVLKPFISVGPSIGGLSKQDARTSLCDISLKNYRRLEIVCLGMLSPRKFLQKRKKLEVFKDVADEADQKNWRKLMQEIDDTGTAVPVLRSRRGSNESLPKDLVLGTLVRLKQLKKWNLVSEILEWLRTQQWWNFNEMDFVMLITAYGKQGDFVKAEKVLSYMNKERFAPNVVSYTALMEAYGRGGQYNKAEAVFRRMQTSGPEPSALTYQIILKIFVEANKFKEAEEIFQTLMNDEKSPLKPDQKMFHMMIYMHKKAGSYEKAYKLFCLMEERGVQRSTVTFNSLMSFENNYKEVSRIYDQMQRAGLRPDVVSYALLIHAYGKARREDEALAVFEEMLDAGVRPTYKAYNILLDAFAISGMVEQAQAVFKCMRRDRFTPDLCSYTTVLSTYINASDMDGAEKFFKRFKQDGIEPNVVTYGTLIKGYAKVSDLEKMMQKYEEMVTCGIRANQIIFTTLMDAYGKNKDFGSAVFWFKEMEVHGCPPDQKAKNILLSLAKSNEEREEADRLTGNKPNCRSIRFSGDNSIDEDEEEEEDDDDGGLSDDEINEATVSESREEKQELVGNMT</sequence>
<evidence type="ECO:0000256" key="3">
    <source>
        <dbReference type="PROSITE-ProRule" id="PRU00708"/>
    </source>
</evidence>
<evidence type="ECO:0000256" key="1">
    <source>
        <dbReference type="ARBA" id="ARBA00007626"/>
    </source>
</evidence>
<protein>
    <recommendedName>
        <fullName evidence="6">Pentacotripeptide-repeat region of PRORP domain-containing protein</fullName>
    </recommendedName>
</protein>
<dbReference type="Pfam" id="PF01535">
    <property type="entry name" value="PPR"/>
    <property type="match status" value="1"/>
</dbReference>
<accession>A0A7C8ZVW1</accession>
<dbReference type="PROSITE" id="PS51375">
    <property type="entry name" value="PPR"/>
    <property type="match status" value="9"/>
</dbReference>
<dbReference type="PANTHER" id="PTHR47934">
    <property type="entry name" value="PENTATRICOPEPTIDE REPEAT-CONTAINING PROTEIN PET309, MITOCHONDRIAL"/>
    <property type="match status" value="1"/>
</dbReference>
<feature type="repeat" description="PPR" evidence="3">
    <location>
        <begin position="349"/>
        <end position="383"/>
    </location>
</feature>
<dbReference type="GO" id="GO:0003729">
    <property type="term" value="F:mRNA binding"/>
    <property type="evidence" value="ECO:0007669"/>
    <property type="project" value="TreeGrafter"/>
</dbReference>
<feature type="repeat" description="PPR" evidence="3">
    <location>
        <begin position="314"/>
        <end position="348"/>
    </location>
</feature>